<evidence type="ECO:0000313" key="2">
    <source>
        <dbReference type="EMBL" id="CAE7423994.1"/>
    </source>
</evidence>
<evidence type="ECO:0000256" key="1">
    <source>
        <dbReference type="SAM" id="MobiDB-lite"/>
    </source>
</evidence>
<keyword evidence="3" id="KW-1185">Reference proteome</keyword>
<feature type="region of interest" description="Disordered" evidence="1">
    <location>
        <begin position="1"/>
        <end position="76"/>
    </location>
</feature>
<sequence length="137" mass="14405">MMDGTREEDGMLEEGVEEDGRQEEGAQDNGTQEEAAEEGIPEAEEDGTQEAEEDGTQEAGEAGTQEVGEDGTQEAGAVVMVEPWWCRQVAAAKGMAFREATRGGGLMGGGAQLQLQPPIGADRIPLATIPLRASTRS</sequence>
<dbReference type="AlphaFoldDB" id="A0A812R8B1"/>
<dbReference type="EMBL" id="CAJNDS010002307">
    <property type="protein sequence ID" value="CAE7423994.1"/>
    <property type="molecule type" value="Genomic_DNA"/>
</dbReference>
<dbReference type="Proteomes" id="UP000604046">
    <property type="component" value="Unassembled WGS sequence"/>
</dbReference>
<evidence type="ECO:0000313" key="3">
    <source>
        <dbReference type="Proteomes" id="UP000604046"/>
    </source>
</evidence>
<reference evidence="2" key="1">
    <citation type="submission" date="2021-02" db="EMBL/GenBank/DDBJ databases">
        <authorList>
            <person name="Dougan E. K."/>
            <person name="Rhodes N."/>
            <person name="Thang M."/>
            <person name="Chan C."/>
        </authorList>
    </citation>
    <scope>NUCLEOTIDE SEQUENCE</scope>
</reference>
<name>A0A812R8B1_9DINO</name>
<organism evidence="2 3">
    <name type="scientific">Symbiodinium natans</name>
    <dbReference type="NCBI Taxonomy" id="878477"/>
    <lineage>
        <taxon>Eukaryota</taxon>
        <taxon>Sar</taxon>
        <taxon>Alveolata</taxon>
        <taxon>Dinophyceae</taxon>
        <taxon>Suessiales</taxon>
        <taxon>Symbiodiniaceae</taxon>
        <taxon>Symbiodinium</taxon>
    </lineage>
</organism>
<gene>
    <name evidence="2" type="ORF">SNAT2548_LOCUS23067</name>
</gene>
<accession>A0A812R8B1</accession>
<protein>
    <submittedName>
        <fullName evidence="2">Uncharacterized protein</fullName>
    </submittedName>
</protein>
<comment type="caution">
    <text evidence="2">The sequence shown here is derived from an EMBL/GenBank/DDBJ whole genome shotgun (WGS) entry which is preliminary data.</text>
</comment>
<feature type="compositionally biased region" description="Acidic residues" evidence="1">
    <location>
        <begin position="34"/>
        <end position="56"/>
    </location>
</feature>
<proteinExistence type="predicted"/>